<evidence type="ECO:0000256" key="2">
    <source>
        <dbReference type="SAM" id="Phobius"/>
    </source>
</evidence>
<protein>
    <submittedName>
        <fullName evidence="3">Uncharacterized protein</fullName>
    </submittedName>
</protein>
<evidence type="ECO:0000313" key="3">
    <source>
        <dbReference type="EMBL" id="KAF2439220.1"/>
    </source>
</evidence>
<keyword evidence="4" id="KW-1185">Reference proteome</keyword>
<proteinExistence type="predicted"/>
<dbReference type="EMBL" id="MU001510">
    <property type="protein sequence ID" value="KAF2439220.1"/>
    <property type="molecule type" value="Genomic_DNA"/>
</dbReference>
<gene>
    <name evidence="3" type="ORF">P171DRAFT_476991</name>
</gene>
<evidence type="ECO:0000256" key="1">
    <source>
        <dbReference type="SAM" id="MobiDB-lite"/>
    </source>
</evidence>
<feature type="compositionally biased region" description="Basic and acidic residues" evidence="1">
    <location>
        <begin position="667"/>
        <end position="679"/>
    </location>
</feature>
<organism evidence="3 4">
    <name type="scientific">Karstenula rhodostoma CBS 690.94</name>
    <dbReference type="NCBI Taxonomy" id="1392251"/>
    <lineage>
        <taxon>Eukaryota</taxon>
        <taxon>Fungi</taxon>
        <taxon>Dikarya</taxon>
        <taxon>Ascomycota</taxon>
        <taxon>Pezizomycotina</taxon>
        <taxon>Dothideomycetes</taxon>
        <taxon>Pleosporomycetidae</taxon>
        <taxon>Pleosporales</taxon>
        <taxon>Massarineae</taxon>
        <taxon>Didymosphaeriaceae</taxon>
        <taxon>Karstenula</taxon>
    </lineage>
</organism>
<dbReference type="OrthoDB" id="3540210at2759"/>
<keyword evidence="2" id="KW-0472">Membrane</keyword>
<name>A0A9P4U6M9_9PLEO</name>
<feature type="region of interest" description="Disordered" evidence="1">
    <location>
        <begin position="667"/>
        <end position="710"/>
    </location>
</feature>
<accession>A0A9P4U6M9</accession>
<dbReference type="AlphaFoldDB" id="A0A9P4U6M9"/>
<dbReference type="Proteomes" id="UP000799764">
    <property type="component" value="Unassembled WGS sequence"/>
</dbReference>
<sequence>MSEVEAQFVKRGLWVNWSQGSVMGQTLTVDSSVANVVVALLAICTSIGTAQLFNLLIFLYHQLRAHGQSADGLYWQQQALLRTLPTPTALFADYMKLWWSWRTKSKKALLRSWITAVIVLCYAIASIAAGISTSYAVDTTNIEVLVDSPLCRLVDVPKLAADANASLAFATGMIPYIHTYTQSCYQNTTTVPATCRNMYIQPKVLLTVEQASCPWQSSLCLDGERPAVSMDSGLLDVSEAFGWNLKARDNLWVRRRTTCNVLPLPGHSKQVDLSSLSNTLRFEPLPNEQGYAYLFGNYTDVPPEMHPEYIYKTSQLSANRTKSYSSTSIITRARSNSFMWGLNWRTLDEMNRTDADVALAFISLNNVLYHNPVNDPLFSAHRDVSYGTAPLLHTEYKSDHLAGAMGCAVQHQFCASQSDSEKSCTQLGALPSDDSSLSAQFPNLTGLQESLMKLLWAASFLNDVTNGASSEELLASGLNMNGLVTELPDNQWVKELVNWENYAWAGFQIMLSDAAIGPITRTELADSYTDAPATAADSALCQSMKMRKAGGFANVNVFGLAFILTFSAIISFINFFILRFLIFLKRFRKSLAPRLDRWVNDGIFQLQRRAFEANESTSWIDPEKEIPTTVYDTTISELPTQRHTIRRSATAATLVDKSSMLKWELEERQPTLTESERSLTARSDASFTDRGLVSQGETSLVQQSSSAYSR</sequence>
<comment type="caution">
    <text evidence="3">The sequence shown here is derived from an EMBL/GenBank/DDBJ whole genome shotgun (WGS) entry which is preliminary data.</text>
</comment>
<reference evidence="3" key="1">
    <citation type="journal article" date="2020" name="Stud. Mycol.">
        <title>101 Dothideomycetes genomes: a test case for predicting lifestyles and emergence of pathogens.</title>
        <authorList>
            <person name="Haridas S."/>
            <person name="Albert R."/>
            <person name="Binder M."/>
            <person name="Bloem J."/>
            <person name="Labutti K."/>
            <person name="Salamov A."/>
            <person name="Andreopoulos B."/>
            <person name="Baker S."/>
            <person name="Barry K."/>
            <person name="Bills G."/>
            <person name="Bluhm B."/>
            <person name="Cannon C."/>
            <person name="Castanera R."/>
            <person name="Culley D."/>
            <person name="Daum C."/>
            <person name="Ezra D."/>
            <person name="Gonzalez J."/>
            <person name="Henrissat B."/>
            <person name="Kuo A."/>
            <person name="Liang C."/>
            <person name="Lipzen A."/>
            <person name="Lutzoni F."/>
            <person name="Magnuson J."/>
            <person name="Mondo S."/>
            <person name="Nolan M."/>
            <person name="Ohm R."/>
            <person name="Pangilinan J."/>
            <person name="Park H.-J."/>
            <person name="Ramirez L."/>
            <person name="Alfaro M."/>
            <person name="Sun H."/>
            <person name="Tritt A."/>
            <person name="Yoshinaga Y."/>
            <person name="Zwiers L.-H."/>
            <person name="Turgeon B."/>
            <person name="Goodwin S."/>
            <person name="Spatafora J."/>
            <person name="Crous P."/>
            <person name="Grigoriev I."/>
        </authorList>
    </citation>
    <scope>NUCLEOTIDE SEQUENCE</scope>
    <source>
        <strain evidence="3">CBS 690.94</strain>
    </source>
</reference>
<feature type="transmembrane region" description="Helical" evidence="2">
    <location>
        <begin position="108"/>
        <end position="131"/>
    </location>
</feature>
<feature type="compositionally biased region" description="Polar residues" evidence="1">
    <location>
        <begin position="695"/>
        <end position="710"/>
    </location>
</feature>
<keyword evidence="2" id="KW-1133">Transmembrane helix</keyword>
<feature type="transmembrane region" description="Helical" evidence="2">
    <location>
        <begin position="36"/>
        <end position="60"/>
    </location>
</feature>
<keyword evidence="2" id="KW-0812">Transmembrane</keyword>
<feature type="transmembrane region" description="Helical" evidence="2">
    <location>
        <begin position="557"/>
        <end position="584"/>
    </location>
</feature>
<evidence type="ECO:0000313" key="4">
    <source>
        <dbReference type="Proteomes" id="UP000799764"/>
    </source>
</evidence>